<dbReference type="RefSeq" id="WP_190524118.1">
    <property type="nucleotide sequence ID" value="NZ_JAMPKX010000001.1"/>
</dbReference>
<protein>
    <submittedName>
        <fullName evidence="1">Uncharacterized protein</fullName>
    </submittedName>
</protein>
<name>A0ABV0JZY4_9CYAN</name>
<gene>
    <name evidence="1" type="ORF">NC992_04020</name>
</gene>
<accession>A0ABV0JZY4</accession>
<proteinExistence type="predicted"/>
<organism evidence="1 2">
    <name type="scientific">Leptolyngbya subtilissima DQ-A4</name>
    <dbReference type="NCBI Taxonomy" id="2933933"/>
    <lineage>
        <taxon>Bacteria</taxon>
        <taxon>Bacillati</taxon>
        <taxon>Cyanobacteriota</taxon>
        <taxon>Cyanophyceae</taxon>
        <taxon>Leptolyngbyales</taxon>
        <taxon>Leptolyngbyaceae</taxon>
        <taxon>Leptolyngbya group</taxon>
        <taxon>Leptolyngbya</taxon>
    </lineage>
</organism>
<evidence type="ECO:0000313" key="2">
    <source>
        <dbReference type="Proteomes" id="UP001482513"/>
    </source>
</evidence>
<reference evidence="1 2" key="1">
    <citation type="submission" date="2022-04" db="EMBL/GenBank/DDBJ databases">
        <title>Positive selection, recombination, and allopatry shape intraspecific diversity of widespread and dominant cyanobacteria.</title>
        <authorList>
            <person name="Wei J."/>
            <person name="Shu W."/>
            <person name="Hu C."/>
        </authorList>
    </citation>
    <scope>NUCLEOTIDE SEQUENCE [LARGE SCALE GENOMIC DNA]</scope>
    <source>
        <strain evidence="1 2">DQ-A4</strain>
    </source>
</reference>
<dbReference type="Proteomes" id="UP001482513">
    <property type="component" value="Unassembled WGS sequence"/>
</dbReference>
<sequence length="58" mass="6770">MSNLEQTIERMFAARRLTRNDQQQLMAMFSQRDLSPNDAALINRVYEALSQGRLRVVD</sequence>
<comment type="caution">
    <text evidence="1">The sequence shown here is derived from an EMBL/GenBank/DDBJ whole genome shotgun (WGS) entry which is preliminary data.</text>
</comment>
<keyword evidence="2" id="KW-1185">Reference proteome</keyword>
<dbReference type="EMBL" id="JAMPKX010000001">
    <property type="protein sequence ID" value="MEP0946032.1"/>
    <property type="molecule type" value="Genomic_DNA"/>
</dbReference>
<evidence type="ECO:0000313" key="1">
    <source>
        <dbReference type="EMBL" id="MEP0946032.1"/>
    </source>
</evidence>